<feature type="transmembrane region" description="Helical" evidence="1">
    <location>
        <begin position="479"/>
        <end position="495"/>
    </location>
</feature>
<dbReference type="EMBL" id="JANSUY010000014">
    <property type="protein sequence ID" value="MCR9016393.1"/>
    <property type="molecule type" value="Genomic_DNA"/>
</dbReference>
<dbReference type="RefSeq" id="WP_258424239.1">
    <property type="nucleotide sequence ID" value="NZ_JANSUY010000014.1"/>
</dbReference>
<keyword evidence="1" id="KW-1133">Transmembrane helix</keyword>
<sequence>MLDYQKANNLTGWLVFLLSTTVFILTVEQTASFWDPGEFIAVSYKLQVPHPPGAPFFLLIYRMFGFLAFGDGLAVAYWMNVGSAVFSGFTVLFLFWTITLFGRRLFQIQKGTETKGQIITLMGAGVVGSLIYTFTDSFWFSAVEAEVYAMSSFFTAIVIWAFLKWDVIEDQKEENRWMIFIAYLVGLSIGVHLLNLVTLPALALVVYFKKYPNPNLKGGIIALLLGGVALIIINNLIIPGLPSLAGSMEIFFVNSIGLPFGSGIVFFSALFLGSVIYGILYSIKKGKVILNTVLVSLVFILIGYGSYALIVIRANQDPVINENAPKDIISYVSYLKREQYGYRPLIHGQYFDAELVDQKEGAPIYMKGTDRYEIVDYSTVNEYDPARTTILPRIYSTQDRHKQIYQSKLGLREGQKPTFGDNLYFMFTHQLGHMYWRYFMWNFSGRESDFADAPWMGITDFFSDIYPDYIKENKAHNNYLMLPLILGLIGLVFQAKKDNKSFFISAMLFLMMGVVLVLYLNSPPVEPRERDYIYVGSFYAFAIWIGLGVMALAYYIERLNKNLVVAGIIATLATVPVAVLMANQNWDDHNRQGRFFSVDSARNFLASCAPNAILFTGGDNDTFPLWYVQEVEGFRTDVRVVVLSYFDTDWYVEQMARPVNESAALPFSLDPKNYKKGTNDVLYVMERENLQAISASEYLKLLNNGSDLLKLAASGSKNTYNMVPSRNLILDVDLENVYNQGLIPESMEGLMTEQINLRIKGNYLTKGNLMLIDLITTNNWERPIYFNNTSLSTITLDIEDYVVMEGMTYRLLPVRKPEGMRTELVNTDLAYTNMMEKFAFRGMDNPDNYFDDEFRRFTSNHRSAVNSIAIALLDEEDMERAAELLKFSMKVMPHEAVAYDLASGQSVPLLFEVGEDDLALDVVDKISHKSIQMLEFYKKTGRDYDREAMISIEMLKFFIPLLDERGYSEIAGNLKAELEKILGPGSAGGSLLDRR</sequence>
<feature type="transmembrane region" description="Helical" evidence="1">
    <location>
        <begin position="289"/>
        <end position="312"/>
    </location>
</feature>
<dbReference type="InterPro" id="IPR021280">
    <property type="entry name" value="TMEM260-like"/>
</dbReference>
<feature type="transmembrane region" description="Helical" evidence="1">
    <location>
        <begin position="55"/>
        <end position="78"/>
    </location>
</feature>
<evidence type="ECO:0000313" key="3">
    <source>
        <dbReference type="Proteomes" id="UP001142175"/>
    </source>
</evidence>
<accession>A0A9X2P8R1</accession>
<feature type="transmembrane region" description="Helical" evidence="1">
    <location>
        <begin position="12"/>
        <end position="34"/>
    </location>
</feature>
<dbReference type="Pfam" id="PF11028">
    <property type="entry name" value="TMEM260-like"/>
    <property type="match status" value="1"/>
</dbReference>
<reference evidence="2" key="1">
    <citation type="submission" date="2022-08" db="EMBL/GenBank/DDBJ databases">
        <authorList>
            <person name="Zhang D."/>
        </authorList>
    </citation>
    <scope>NUCLEOTIDE SEQUENCE</scope>
    <source>
        <strain evidence="2">XJ19-11</strain>
    </source>
</reference>
<keyword evidence="1" id="KW-0472">Membrane</keyword>
<feature type="transmembrane region" description="Helical" evidence="1">
    <location>
        <begin position="532"/>
        <end position="556"/>
    </location>
</feature>
<protein>
    <submittedName>
        <fullName evidence="2">DUF2723 domain-containing protein</fullName>
    </submittedName>
</protein>
<name>A0A9X2P8R1_9BACT</name>
<comment type="caution">
    <text evidence="2">The sequence shown here is derived from an EMBL/GenBank/DDBJ whole genome shotgun (WGS) entry which is preliminary data.</text>
</comment>
<proteinExistence type="predicted"/>
<dbReference type="PANTHER" id="PTHR16214:SF3">
    <property type="entry name" value="TRANSMEMBRANE PROTEIN 260"/>
    <property type="match status" value="1"/>
</dbReference>
<gene>
    <name evidence="2" type="ORF">NU887_15230</name>
</gene>
<dbReference type="InterPro" id="IPR052724">
    <property type="entry name" value="GT117_domain-containing"/>
</dbReference>
<dbReference type="AlphaFoldDB" id="A0A9X2P8R1"/>
<evidence type="ECO:0000256" key="1">
    <source>
        <dbReference type="SAM" id="Phobius"/>
    </source>
</evidence>
<feature type="transmembrane region" description="Helical" evidence="1">
    <location>
        <begin position="84"/>
        <end position="106"/>
    </location>
</feature>
<keyword evidence="3" id="KW-1185">Reference proteome</keyword>
<feature type="transmembrane region" description="Helical" evidence="1">
    <location>
        <begin position="501"/>
        <end position="520"/>
    </location>
</feature>
<feature type="transmembrane region" description="Helical" evidence="1">
    <location>
        <begin position="147"/>
        <end position="165"/>
    </location>
</feature>
<feature type="transmembrane region" description="Helical" evidence="1">
    <location>
        <begin position="250"/>
        <end position="283"/>
    </location>
</feature>
<feature type="transmembrane region" description="Helical" evidence="1">
    <location>
        <begin position="118"/>
        <end position="135"/>
    </location>
</feature>
<feature type="transmembrane region" description="Helical" evidence="1">
    <location>
        <begin position="562"/>
        <end position="582"/>
    </location>
</feature>
<feature type="transmembrane region" description="Helical" evidence="1">
    <location>
        <begin position="177"/>
        <end position="208"/>
    </location>
</feature>
<evidence type="ECO:0000313" key="2">
    <source>
        <dbReference type="EMBL" id="MCR9016393.1"/>
    </source>
</evidence>
<organism evidence="2 3">
    <name type="scientific">Aquiflexum gelatinilyticum</name>
    <dbReference type="NCBI Taxonomy" id="2961943"/>
    <lineage>
        <taxon>Bacteria</taxon>
        <taxon>Pseudomonadati</taxon>
        <taxon>Bacteroidota</taxon>
        <taxon>Cytophagia</taxon>
        <taxon>Cytophagales</taxon>
        <taxon>Cyclobacteriaceae</taxon>
        <taxon>Aquiflexum</taxon>
    </lineage>
</organism>
<keyword evidence="1" id="KW-0812">Transmembrane</keyword>
<dbReference type="Proteomes" id="UP001142175">
    <property type="component" value="Unassembled WGS sequence"/>
</dbReference>
<feature type="transmembrane region" description="Helical" evidence="1">
    <location>
        <begin position="220"/>
        <end position="238"/>
    </location>
</feature>
<dbReference type="PANTHER" id="PTHR16214">
    <property type="entry name" value="TRANSMEMBRANE PROTEIN 260"/>
    <property type="match status" value="1"/>
</dbReference>